<reference evidence="3" key="1">
    <citation type="submission" date="2025-08" db="UniProtKB">
        <authorList>
            <consortium name="RefSeq"/>
        </authorList>
    </citation>
    <scope>IDENTIFICATION</scope>
</reference>
<dbReference type="Proteomes" id="UP000694888">
    <property type="component" value="Unplaced"/>
</dbReference>
<dbReference type="InterPro" id="IPR000182">
    <property type="entry name" value="GNAT_dom"/>
</dbReference>
<feature type="domain" description="N-acetyltransferase" evidence="1">
    <location>
        <begin position="5"/>
        <end position="145"/>
    </location>
</feature>
<evidence type="ECO:0000313" key="2">
    <source>
        <dbReference type="Proteomes" id="UP000694888"/>
    </source>
</evidence>
<evidence type="ECO:0000313" key="3">
    <source>
        <dbReference type="RefSeq" id="XP_005100731.1"/>
    </source>
</evidence>
<dbReference type="PANTHER" id="PTHR47403:SF6">
    <property type="entry name" value="N-ACETYLTRANSFERASE DOMAIN-CONTAINING PROTEIN"/>
    <property type="match status" value="1"/>
</dbReference>
<dbReference type="Gene3D" id="3.40.630.30">
    <property type="match status" value="1"/>
</dbReference>
<dbReference type="InterPro" id="IPR016181">
    <property type="entry name" value="Acyl_CoA_acyltransferase"/>
</dbReference>
<keyword evidence="2" id="KW-1185">Reference proteome</keyword>
<evidence type="ECO:0000259" key="1">
    <source>
        <dbReference type="PROSITE" id="PS51186"/>
    </source>
</evidence>
<accession>A0ABM0JSW5</accession>
<dbReference type="GeneID" id="101864304"/>
<proteinExistence type="predicted"/>
<sequence>MCEEIQIRTARHEDYDDIMEIGDVYGGRDYLPSMFHMFLDDPNIYAIVAEVDCKPVGFYLLHVLDGGESAVKRGGRVNTSFRKRGIFHLMTESLNQKLLSIEPPVKRLSFSTTNFVDRAAGEFTDEGYVEVLRKDFNIDHRHTSWRGAFTEDNT</sequence>
<dbReference type="RefSeq" id="XP_005100731.1">
    <property type="nucleotide sequence ID" value="XM_005100674.2"/>
</dbReference>
<dbReference type="SUPFAM" id="SSF55729">
    <property type="entry name" value="Acyl-CoA N-acyltransferases (Nat)"/>
    <property type="match status" value="1"/>
</dbReference>
<gene>
    <name evidence="3" type="primary">LOC101864304</name>
</gene>
<protein>
    <submittedName>
        <fullName evidence="3">Histidine N-acetyltransferase</fullName>
    </submittedName>
</protein>
<organism evidence="2 3">
    <name type="scientific">Aplysia californica</name>
    <name type="common">California sea hare</name>
    <dbReference type="NCBI Taxonomy" id="6500"/>
    <lineage>
        <taxon>Eukaryota</taxon>
        <taxon>Metazoa</taxon>
        <taxon>Spiralia</taxon>
        <taxon>Lophotrochozoa</taxon>
        <taxon>Mollusca</taxon>
        <taxon>Gastropoda</taxon>
        <taxon>Heterobranchia</taxon>
        <taxon>Euthyneura</taxon>
        <taxon>Tectipleura</taxon>
        <taxon>Aplysiida</taxon>
        <taxon>Aplysioidea</taxon>
        <taxon>Aplysiidae</taxon>
        <taxon>Aplysia</taxon>
    </lineage>
</organism>
<dbReference type="PANTHER" id="PTHR47403">
    <property type="entry name" value="LOC100145250 PROTEIN"/>
    <property type="match status" value="1"/>
</dbReference>
<dbReference type="PROSITE" id="PS51186">
    <property type="entry name" value="GNAT"/>
    <property type="match status" value="1"/>
</dbReference>
<name>A0ABM0JSW5_APLCA</name>